<dbReference type="OrthoDB" id="1045822at2759"/>
<dbReference type="InterPro" id="IPR006461">
    <property type="entry name" value="PLAC_motif_containing"/>
</dbReference>
<organism evidence="1 2">
    <name type="scientific">Dendryphion nanum</name>
    <dbReference type="NCBI Taxonomy" id="256645"/>
    <lineage>
        <taxon>Eukaryota</taxon>
        <taxon>Fungi</taxon>
        <taxon>Dikarya</taxon>
        <taxon>Ascomycota</taxon>
        <taxon>Pezizomycotina</taxon>
        <taxon>Dothideomycetes</taxon>
        <taxon>Pleosporomycetidae</taxon>
        <taxon>Pleosporales</taxon>
        <taxon>Torulaceae</taxon>
        <taxon>Dendryphion</taxon>
    </lineage>
</organism>
<protein>
    <recommendedName>
        <fullName evidence="3">PLAC8 family protein</fullName>
    </recommendedName>
</protein>
<gene>
    <name evidence="1" type="ORF">B0J11DRAFT_600306</name>
</gene>
<evidence type="ECO:0000313" key="1">
    <source>
        <dbReference type="EMBL" id="KAH7132076.1"/>
    </source>
</evidence>
<comment type="caution">
    <text evidence="1">The sequence shown here is derived from an EMBL/GenBank/DDBJ whole genome shotgun (WGS) entry which is preliminary data.</text>
</comment>
<dbReference type="EMBL" id="JAGMWT010000003">
    <property type="protein sequence ID" value="KAH7132076.1"/>
    <property type="molecule type" value="Genomic_DNA"/>
</dbReference>
<evidence type="ECO:0000313" key="2">
    <source>
        <dbReference type="Proteomes" id="UP000700596"/>
    </source>
</evidence>
<reference evidence="1" key="1">
    <citation type="journal article" date="2021" name="Nat. Commun.">
        <title>Genetic determinants of endophytism in the Arabidopsis root mycobiome.</title>
        <authorList>
            <person name="Mesny F."/>
            <person name="Miyauchi S."/>
            <person name="Thiergart T."/>
            <person name="Pickel B."/>
            <person name="Atanasova L."/>
            <person name="Karlsson M."/>
            <person name="Huettel B."/>
            <person name="Barry K.W."/>
            <person name="Haridas S."/>
            <person name="Chen C."/>
            <person name="Bauer D."/>
            <person name="Andreopoulos W."/>
            <person name="Pangilinan J."/>
            <person name="LaButti K."/>
            <person name="Riley R."/>
            <person name="Lipzen A."/>
            <person name="Clum A."/>
            <person name="Drula E."/>
            <person name="Henrissat B."/>
            <person name="Kohler A."/>
            <person name="Grigoriev I.V."/>
            <person name="Martin F.M."/>
            <person name="Hacquard S."/>
        </authorList>
    </citation>
    <scope>NUCLEOTIDE SEQUENCE</scope>
    <source>
        <strain evidence="1">MPI-CAGE-CH-0243</strain>
    </source>
</reference>
<name>A0A9P9ITR5_9PLEO</name>
<proteinExistence type="predicted"/>
<keyword evidence="2" id="KW-1185">Reference proteome</keyword>
<evidence type="ECO:0008006" key="3">
    <source>
        <dbReference type="Google" id="ProtNLM"/>
    </source>
</evidence>
<dbReference type="AlphaFoldDB" id="A0A9P9ITR5"/>
<accession>A0A9P9ITR5</accession>
<sequence>MSTTTPATAEQLTPVDDFNYWMKQANRCIKLETWEWTPIPGARQWYNHLFECCIPFKLCWSSHHITVEIQSLTPQSQVSAAGSVPASSSEKPDTVFSITECCCFWLVRWLIGCACIMQAMQMQDIREKHNLRGRCMRDVIRAWCCLCCSIIQAEKETKERYLEEAITAGQYKGERMVAPGANVV</sequence>
<dbReference type="Proteomes" id="UP000700596">
    <property type="component" value="Unassembled WGS sequence"/>
</dbReference>
<dbReference type="Pfam" id="PF04749">
    <property type="entry name" value="PLAC8"/>
    <property type="match status" value="1"/>
</dbReference>